<comment type="caution">
    <text evidence="2">The sequence shown here is derived from an EMBL/GenBank/DDBJ whole genome shotgun (WGS) entry which is preliminary data.</text>
</comment>
<dbReference type="AlphaFoldDB" id="A0A562SFJ8"/>
<evidence type="ECO:0000313" key="3">
    <source>
        <dbReference type="Proteomes" id="UP000320593"/>
    </source>
</evidence>
<feature type="compositionally biased region" description="Polar residues" evidence="1">
    <location>
        <begin position="116"/>
        <end position="145"/>
    </location>
</feature>
<feature type="compositionally biased region" description="Polar residues" evidence="1">
    <location>
        <begin position="162"/>
        <end position="171"/>
    </location>
</feature>
<sequence length="265" mass="29384">MALLQQNDILFALKAVCLMPELTAATRRVAAAIIDHFNRKTGQCDPSIGRLMKLLKISRAAVIRATNELDELGLIEKKSHGGKSHRTAYLPNWPKFRAFVKDWDAGMKCGEGPAKTSATVSDLRPSKSQSCDSGGLKNETQTNRKNPSKKPIEPCRVDRSPSAKTLPSETSVPDWLSKKAQRGNQKSISPASSAVQVLTRYDVVRDKAQQRWEGDIMNQREPQKEAIVDWLTAERMDKATDAEIAQPGGGLMFILDEMKQALERV</sequence>
<dbReference type="OrthoDB" id="8242438at2"/>
<feature type="region of interest" description="Disordered" evidence="1">
    <location>
        <begin position="114"/>
        <end position="192"/>
    </location>
</feature>
<proteinExistence type="predicted"/>
<feature type="compositionally biased region" description="Basic and acidic residues" evidence="1">
    <location>
        <begin position="150"/>
        <end position="161"/>
    </location>
</feature>
<name>A0A562SFJ8_9HYPH</name>
<keyword evidence="3" id="KW-1185">Reference proteome</keyword>
<organism evidence="2 3">
    <name type="scientific">Roseibium hamelinense</name>
    <dbReference type="NCBI Taxonomy" id="150831"/>
    <lineage>
        <taxon>Bacteria</taxon>
        <taxon>Pseudomonadati</taxon>
        <taxon>Pseudomonadota</taxon>
        <taxon>Alphaproteobacteria</taxon>
        <taxon>Hyphomicrobiales</taxon>
        <taxon>Stappiaceae</taxon>
        <taxon>Roseibium</taxon>
    </lineage>
</organism>
<dbReference type="EMBL" id="VLLF01000015">
    <property type="protein sequence ID" value="TWI79504.1"/>
    <property type="molecule type" value="Genomic_DNA"/>
</dbReference>
<reference evidence="2 3" key="1">
    <citation type="submission" date="2019-07" db="EMBL/GenBank/DDBJ databases">
        <title>Genomic Encyclopedia of Archaeal and Bacterial Type Strains, Phase II (KMG-II): from individual species to whole genera.</title>
        <authorList>
            <person name="Goeker M."/>
        </authorList>
    </citation>
    <scope>NUCLEOTIDE SEQUENCE [LARGE SCALE GENOMIC DNA]</scope>
    <source>
        <strain evidence="2 3">ATCC BAA-252</strain>
    </source>
</reference>
<protein>
    <submittedName>
        <fullName evidence="2">Helix-turn-helix protein</fullName>
    </submittedName>
</protein>
<accession>A0A562SFJ8</accession>
<dbReference type="Pfam" id="PF13730">
    <property type="entry name" value="HTH_36"/>
    <property type="match status" value="1"/>
</dbReference>
<evidence type="ECO:0000256" key="1">
    <source>
        <dbReference type="SAM" id="MobiDB-lite"/>
    </source>
</evidence>
<evidence type="ECO:0000313" key="2">
    <source>
        <dbReference type="EMBL" id="TWI79504.1"/>
    </source>
</evidence>
<feature type="compositionally biased region" description="Polar residues" evidence="1">
    <location>
        <begin position="182"/>
        <end position="192"/>
    </location>
</feature>
<dbReference type="Proteomes" id="UP000320593">
    <property type="component" value="Unassembled WGS sequence"/>
</dbReference>
<gene>
    <name evidence="2" type="ORF">JM93_04343</name>
</gene>